<dbReference type="AlphaFoldDB" id="A0AA40D0Y4"/>
<dbReference type="Proteomes" id="UP001174997">
    <property type="component" value="Unassembled WGS sequence"/>
</dbReference>
<reference evidence="1" key="1">
    <citation type="submission" date="2023-06" db="EMBL/GenBank/DDBJ databases">
        <title>Genome-scale phylogeny and comparative genomics of the fungal order Sordariales.</title>
        <authorList>
            <consortium name="Lawrence Berkeley National Laboratory"/>
            <person name="Hensen N."/>
            <person name="Bonometti L."/>
            <person name="Westerberg I."/>
            <person name="Brannstrom I.O."/>
            <person name="Guillou S."/>
            <person name="Cros-Aarteil S."/>
            <person name="Calhoun S."/>
            <person name="Haridas S."/>
            <person name="Kuo A."/>
            <person name="Mondo S."/>
            <person name="Pangilinan J."/>
            <person name="Riley R."/>
            <person name="Labutti K."/>
            <person name="Andreopoulos B."/>
            <person name="Lipzen A."/>
            <person name="Chen C."/>
            <person name="Yanf M."/>
            <person name="Daum C."/>
            <person name="Ng V."/>
            <person name="Clum A."/>
            <person name="Steindorff A."/>
            <person name="Ohm R."/>
            <person name="Martin F."/>
            <person name="Silar P."/>
            <person name="Natvig D."/>
            <person name="Lalanne C."/>
            <person name="Gautier V."/>
            <person name="Ament-Velasquez S.L."/>
            <person name="Kruys A."/>
            <person name="Hutchinson M.I."/>
            <person name="Powell A.J."/>
            <person name="Barry K."/>
            <person name="Miller A.N."/>
            <person name="Grigoriev I.V."/>
            <person name="Debuchy R."/>
            <person name="Gladieux P."/>
            <person name="Thoren M.H."/>
            <person name="Johannesson H."/>
        </authorList>
    </citation>
    <scope>NUCLEOTIDE SEQUENCE</scope>
    <source>
        <strain evidence="1">CBS 307.81</strain>
    </source>
</reference>
<dbReference type="InterPro" id="IPR029044">
    <property type="entry name" value="Nucleotide-diphossugar_trans"/>
</dbReference>
<evidence type="ECO:0000313" key="2">
    <source>
        <dbReference type="Proteomes" id="UP001174997"/>
    </source>
</evidence>
<comment type="caution">
    <text evidence="1">The sequence shown here is derived from an EMBL/GenBank/DDBJ whole genome shotgun (WGS) entry which is preliminary data.</text>
</comment>
<sequence length="387" mass="44495">MIATNSPTMGPSISDLISPRRVRVWVAFTLTCVVLLLFVRQRETVAEWSARQQPPSPDSIASLGELELKEARKDVVDWSKFAYLQYVTNSHYLCNSIMLFEQLHQHGSKADRVMMYPAGMFDLEDPEAAAQAKGWKGHDIEMLMKARDDFNVKLVPVSVQHRATADSTWAESFTKLLAFNQTQYSRVLSLDSDAVLLGSLDELFTLPSSPVAMPRAYWLYPDEKKLASHIMLVEPSTDEFQRVLDATNEGGEDEYDMEILNTLYQDSALVIPHRRYALLTQVFRWEDGEHAKYLGNDREEWDPVEVFNEAKYLHFSDWPLPKPWLGVADDLRVKLEPKCRVKDGLESCVERDIWNGIYRDFHERRQRVCGYAIDPPEEVLHGESVLH</sequence>
<evidence type="ECO:0000313" key="1">
    <source>
        <dbReference type="EMBL" id="KAK0658686.1"/>
    </source>
</evidence>
<dbReference type="EMBL" id="JAULSY010000200">
    <property type="protein sequence ID" value="KAK0658686.1"/>
    <property type="molecule type" value="Genomic_DNA"/>
</dbReference>
<organism evidence="1 2">
    <name type="scientific">Cercophora samala</name>
    <dbReference type="NCBI Taxonomy" id="330535"/>
    <lineage>
        <taxon>Eukaryota</taxon>
        <taxon>Fungi</taxon>
        <taxon>Dikarya</taxon>
        <taxon>Ascomycota</taxon>
        <taxon>Pezizomycotina</taxon>
        <taxon>Sordariomycetes</taxon>
        <taxon>Sordariomycetidae</taxon>
        <taxon>Sordariales</taxon>
        <taxon>Lasiosphaeriaceae</taxon>
        <taxon>Cercophora</taxon>
    </lineage>
</organism>
<keyword evidence="2" id="KW-1185">Reference proteome</keyword>
<dbReference type="Gene3D" id="3.90.550.10">
    <property type="entry name" value="Spore Coat Polysaccharide Biosynthesis Protein SpsA, Chain A"/>
    <property type="match status" value="1"/>
</dbReference>
<dbReference type="SUPFAM" id="SSF53448">
    <property type="entry name" value="Nucleotide-diphospho-sugar transferases"/>
    <property type="match status" value="1"/>
</dbReference>
<dbReference type="InterPro" id="IPR050587">
    <property type="entry name" value="GNT1/Glycosyltrans_8"/>
</dbReference>
<dbReference type="PANTHER" id="PTHR11183">
    <property type="entry name" value="GLYCOGENIN SUBFAMILY MEMBER"/>
    <property type="match status" value="1"/>
</dbReference>
<protein>
    <submittedName>
        <fullName evidence="1">Family 8 putative glycosyltransferase</fullName>
    </submittedName>
</protein>
<gene>
    <name evidence="1" type="ORF">QBC41DRAFT_377506</name>
</gene>
<proteinExistence type="predicted"/>
<name>A0AA40D0Y4_9PEZI</name>
<accession>A0AA40D0Y4</accession>